<evidence type="ECO:0000256" key="1">
    <source>
        <dbReference type="SAM" id="SignalP"/>
    </source>
</evidence>
<keyword evidence="4" id="KW-1185">Reference proteome</keyword>
<keyword evidence="1" id="KW-0732">Signal</keyword>
<dbReference type="EMBL" id="CP051204">
    <property type="protein sequence ID" value="QJB39721.1"/>
    <property type="molecule type" value="Genomic_DNA"/>
</dbReference>
<protein>
    <recommendedName>
        <fullName evidence="2">K1 capsule-specific polysaccharide lyase C-terminal domain-containing protein</fullName>
    </recommendedName>
</protein>
<dbReference type="Proteomes" id="UP000503144">
    <property type="component" value="Chromosome"/>
</dbReference>
<name>A0ABX6LHY5_9BACT</name>
<evidence type="ECO:0000313" key="4">
    <source>
        <dbReference type="Proteomes" id="UP000503144"/>
    </source>
</evidence>
<accession>A0ABX6LHY5</accession>
<feature type="chain" id="PRO_5045540713" description="K1 capsule-specific polysaccharide lyase C-terminal domain-containing protein" evidence="1">
    <location>
        <begin position="20"/>
        <end position="1032"/>
    </location>
</feature>
<dbReference type="Pfam" id="PF24146">
    <property type="entry name" value="K1-lyase_C"/>
    <property type="match status" value="1"/>
</dbReference>
<evidence type="ECO:0000259" key="2">
    <source>
        <dbReference type="Pfam" id="PF24146"/>
    </source>
</evidence>
<organism evidence="3 4">
    <name type="scientific">Chitinophaga oryzae</name>
    <dbReference type="NCBI Taxonomy" id="2725414"/>
    <lineage>
        <taxon>Bacteria</taxon>
        <taxon>Pseudomonadati</taxon>
        <taxon>Bacteroidota</taxon>
        <taxon>Chitinophagia</taxon>
        <taxon>Chitinophagales</taxon>
        <taxon>Chitinophagaceae</taxon>
        <taxon>Chitinophaga</taxon>
    </lineage>
</organism>
<feature type="domain" description="K1 capsule-specific polysaccharide lyase C-terminal" evidence="2">
    <location>
        <begin position="966"/>
        <end position="1029"/>
    </location>
</feature>
<sequence length="1032" mass="105550">MKKYLLFLTAVLFAIVVDAQSWTRGQYTQNKGIIADSAFAPPRMDTIWKGGEKDSIGAILFRPIDNELYVKKPSKWERIATGFGLALDSASYAPSTGMFFFRRTDGSVLAVPTGLVDSLRIRYTAAQADARFILLTQKGTANGVAGLDAGGKVSMNQIPDALLGAVTYMGGYNAATNTPALAAAAAGNKGCYWVVSTAGSQFGLSLAVGDWIISNGSVYQKVDNNNAVTSVAGRTGAVVIDSADISSFYTKVRGLLSASSPLTYNSVTGILTHVNSGVAAGTYNNVSVNTTGHITSGSNVAYLTGNQPINLSGDITGSGTTAISTTLKNTGTAGTYMKVTTDAQGRVISGGTLSASDMPAGSGNYIQNQSVADQPASGRISGDFIANKLHSYGPTGSVDFTLHTSTGYSDGTANRRWGLGKLNTEATGNVGNDFVITRFDNSGSPMSATTPPLKIARNTGEITLGTINNESGNVDKFLVSNAGAIRYRTGTQLLSDIGAAPGSGSGNYIRNGTGAQTADFNITGGASVGGGINLTNSTSNLISYPSTGIGAPSFTTRSAGTRMVLWPNLSAAAVDYGMGIGNPYMWLSVPQRTNAYSFRWFAGTDQVGRLDGLGSMELTGQGRFGGWYTANGIGPAAEVGYSGGYALLYGFDRTASSYLPVRLAGGNSNVNFRVFDIDGIGYKFASLANASLLGTDALGYLTDNSSSFIKNGTSVQTAQFSINGTGNAGQFTAPVLSTGVSTGTLNILGGAANAGSFRGAEIALRGGSAATSPGEMTFHTGTIGSNAVQPERMRINAAGNVGVGTASPANKLEVAGGDGLDPVAGTWSGAFGISNSPNAYGLNFGVKGNGTSFVQAQRKDGTATLYPILLNPIGGNIGINTTSNPTSTLFVSGTFTNTGAAVFASGGVPMTVNGLGQVSVGSTLTVSGTSNFTGALTASGGVNAKSYAVKTGTPDAVAGIVEIPANQGEVTINTTAATANSLIFLTINGYSDVLGNISAPRVSYKGANRFDIAMNKPSGVSASIAWMIVEPY</sequence>
<reference evidence="3" key="1">
    <citation type="submission" date="2020-09" db="EMBL/GenBank/DDBJ databases">
        <authorList>
            <person name="Kittiwongwattana C."/>
        </authorList>
    </citation>
    <scope>NUCLEOTIDE SEQUENCE</scope>
    <source>
        <strain evidence="3">1303</strain>
    </source>
</reference>
<proteinExistence type="predicted"/>
<gene>
    <name evidence="3" type="ORF">HF324_18405</name>
</gene>
<dbReference type="InterPro" id="IPR056204">
    <property type="entry name" value="K1-lyase_C"/>
</dbReference>
<feature type="signal peptide" evidence="1">
    <location>
        <begin position="1"/>
        <end position="19"/>
    </location>
</feature>
<evidence type="ECO:0000313" key="3">
    <source>
        <dbReference type="EMBL" id="QJB39721.1"/>
    </source>
</evidence>
<dbReference type="RefSeq" id="WP_168861319.1">
    <property type="nucleotide sequence ID" value="NZ_CP051204.2"/>
</dbReference>